<feature type="transmembrane region" description="Helical" evidence="1">
    <location>
        <begin position="49"/>
        <end position="73"/>
    </location>
</feature>
<feature type="transmembrane region" description="Helical" evidence="1">
    <location>
        <begin position="133"/>
        <end position="157"/>
    </location>
</feature>
<feature type="transmembrane region" description="Helical" evidence="1">
    <location>
        <begin position="94"/>
        <end position="127"/>
    </location>
</feature>
<dbReference type="RefSeq" id="WP_302711089.1">
    <property type="nucleotide sequence ID" value="NZ_JAULRT010000032.1"/>
</dbReference>
<organism evidence="3 4">
    <name type="scientific">Gilvimarinus algae</name>
    <dbReference type="NCBI Taxonomy" id="3058037"/>
    <lineage>
        <taxon>Bacteria</taxon>
        <taxon>Pseudomonadati</taxon>
        <taxon>Pseudomonadota</taxon>
        <taxon>Gammaproteobacteria</taxon>
        <taxon>Cellvibrionales</taxon>
        <taxon>Cellvibrionaceae</taxon>
        <taxon>Gilvimarinus</taxon>
    </lineage>
</organism>
<proteinExistence type="predicted"/>
<feature type="domain" description="DUF418" evidence="2">
    <location>
        <begin position="213"/>
        <end position="366"/>
    </location>
</feature>
<feature type="transmembrane region" description="Helical" evidence="1">
    <location>
        <begin position="262"/>
        <end position="284"/>
    </location>
</feature>
<dbReference type="PANTHER" id="PTHR30590:SF2">
    <property type="entry name" value="INNER MEMBRANE PROTEIN"/>
    <property type="match status" value="1"/>
</dbReference>
<dbReference type="PANTHER" id="PTHR30590">
    <property type="entry name" value="INNER MEMBRANE PROTEIN"/>
    <property type="match status" value="1"/>
</dbReference>
<evidence type="ECO:0000313" key="4">
    <source>
        <dbReference type="Proteomes" id="UP001168380"/>
    </source>
</evidence>
<dbReference type="InterPro" id="IPR052529">
    <property type="entry name" value="Bact_Transport_Assoc"/>
</dbReference>
<feature type="transmembrane region" description="Helical" evidence="1">
    <location>
        <begin position="20"/>
        <end position="37"/>
    </location>
</feature>
<accession>A0ABT8TE73</accession>
<keyword evidence="1" id="KW-0812">Transmembrane</keyword>
<evidence type="ECO:0000259" key="2">
    <source>
        <dbReference type="Pfam" id="PF04235"/>
    </source>
</evidence>
<dbReference type="InterPro" id="IPR007349">
    <property type="entry name" value="DUF418"/>
</dbReference>
<name>A0ABT8TE73_9GAMM</name>
<keyword evidence="1" id="KW-1133">Transmembrane helix</keyword>
<dbReference type="Proteomes" id="UP001168380">
    <property type="component" value="Unassembled WGS sequence"/>
</dbReference>
<sequence>MEKAPCPPNRNAEVDSVRTCALIGICLVNVPFIAYPMEAIVSPASVESQWVTFFLAGFLHMKFFLLFSFLFGWGMGISSLAHDKARAPRYFSRLAVLALLGVAHGLLVFTGDILLLYAALGVLLWPLRRASSVTLLSVSTGLLCLAVITLFAFALLASSPDAMPVDYLTDARLGGSFAQTLAYRLAYWPGTLAGLVLLQGPMALAAFSAGLAAAKTRFFEPGSEAFAALGRHLPRLACLAVATNLLYGLTTSGLWYGELAELLGFLSMAFGAPALTAVYLWIIVHVVRRWPMPLWLVRAGRNSLSSYVLQGVIAGWVFGGYGLGLFDQLSHGQTLAASCLVALASLLAVSLWAQRFGRGPLEPALRIVK</sequence>
<feature type="transmembrane region" description="Helical" evidence="1">
    <location>
        <begin position="304"/>
        <end position="323"/>
    </location>
</feature>
<dbReference type="Pfam" id="PF04235">
    <property type="entry name" value="DUF418"/>
    <property type="match status" value="1"/>
</dbReference>
<feature type="transmembrane region" description="Helical" evidence="1">
    <location>
        <begin position="235"/>
        <end position="256"/>
    </location>
</feature>
<dbReference type="EMBL" id="JAULRT010000032">
    <property type="protein sequence ID" value="MDO3380966.1"/>
    <property type="molecule type" value="Genomic_DNA"/>
</dbReference>
<keyword evidence="4" id="KW-1185">Reference proteome</keyword>
<evidence type="ECO:0000313" key="3">
    <source>
        <dbReference type="EMBL" id="MDO3380966.1"/>
    </source>
</evidence>
<reference evidence="3" key="1">
    <citation type="submission" date="2023-07" db="EMBL/GenBank/DDBJ databases">
        <title>Gilvimarinus algae sp. nov., isolated from the surface of Kelp.</title>
        <authorList>
            <person name="Sun Y.Y."/>
            <person name="Gong Y."/>
            <person name="Du Z.J."/>
        </authorList>
    </citation>
    <scope>NUCLEOTIDE SEQUENCE</scope>
    <source>
        <strain evidence="3">SDUM040014</strain>
    </source>
</reference>
<evidence type="ECO:0000256" key="1">
    <source>
        <dbReference type="SAM" id="Phobius"/>
    </source>
</evidence>
<gene>
    <name evidence="3" type="ORF">QWI16_02195</name>
</gene>
<feature type="transmembrane region" description="Helical" evidence="1">
    <location>
        <begin position="335"/>
        <end position="353"/>
    </location>
</feature>
<keyword evidence="1" id="KW-0472">Membrane</keyword>
<comment type="caution">
    <text evidence="3">The sequence shown here is derived from an EMBL/GenBank/DDBJ whole genome shotgun (WGS) entry which is preliminary data.</text>
</comment>
<protein>
    <submittedName>
        <fullName evidence="3">DUF418 domain-containing protein</fullName>
    </submittedName>
</protein>
<feature type="transmembrane region" description="Helical" evidence="1">
    <location>
        <begin position="192"/>
        <end position="214"/>
    </location>
</feature>